<dbReference type="AlphaFoldDB" id="A0A6J4KGT5"/>
<evidence type="ECO:0000256" key="1">
    <source>
        <dbReference type="SAM" id="MobiDB-lite"/>
    </source>
</evidence>
<dbReference type="EMBL" id="CADCTQ010000479">
    <property type="protein sequence ID" value="CAA9305635.1"/>
    <property type="molecule type" value="Genomic_DNA"/>
</dbReference>
<evidence type="ECO:0000313" key="2">
    <source>
        <dbReference type="EMBL" id="CAA9305635.1"/>
    </source>
</evidence>
<gene>
    <name evidence="2" type="ORF">AVDCRST_MAG56-6482</name>
</gene>
<organism evidence="2">
    <name type="scientific">uncultured Cytophagales bacterium</name>
    <dbReference type="NCBI Taxonomy" id="158755"/>
    <lineage>
        <taxon>Bacteria</taxon>
        <taxon>Pseudomonadati</taxon>
        <taxon>Bacteroidota</taxon>
        <taxon>Sphingobacteriia</taxon>
        <taxon>Sphingobacteriales</taxon>
        <taxon>environmental samples</taxon>
    </lineage>
</organism>
<accession>A0A6J4KGT5</accession>
<proteinExistence type="predicted"/>
<name>A0A6J4KGT5_9SPHI</name>
<reference evidence="2" key="1">
    <citation type="submission" date="2020-02" db="EMBL/GenBank/DDBJ databases">
        <authorList>
            <person name="Meier V. D."/>
        </authorList>
    </citation>
    <scope>NUCLEOTIDE SEQUENCE</scope>
    <source>
        <strain evidence="2">AVDCRST_MAG56</strain>
    </source>
</reference>
<sequence>MKRLLLTLLWVILAALPQVGRAQVYARMPGGLPEWAPPGHARAQYYYLPDLQVYYDVPAASFLLPHRGQWIAVPQLPPAYRSYDLYAAPKVVLDYYGPSPFRYYEVHRQRFPRWHCPSHSVTVYRDVPPPAAPPRGYHPGRRDRHHDDRRDDAGCDNRCTQEHHAYGRHGGDRPPARCRHDDRPYGPGTREGEPEEDTDPAYDYYNQPDADPAAPRGRWR</sequence>
<feature type="compositionally biased region" description="Basic and acidic residues" evidence="1">
    <location>
        <begin position="145"/>
        <end position="184"/>
    </location>
</feature>
<feature type="region of interest" description="Disordered" evidence="1">
    <location>
        <begin position="125"/>
        <end position="220"/>
    </location>
</feature>
<protein>
    <submittedName>
        <fullName evidence="2">Uncharacterized protein</fullName>
    </submittedName>
</protein>